<accession>A0A0E3C034</accession>
<feature type="transmembrane region" description="Helical" evidence="1">
    <location>
        <begin position="22"/>
        <end position="42"/>
    </location>
</feature>
<name>A0A0E3C034_9BURK</name>
<reference evidence="2 3" key="1">
    <citation type="submission" date="2013-09" db="EMBL/GenBank/DDBJ databases">
        <title>High correlation between genotypes and phenotypes of environmental bacteria Comamonas testosteroni strains.</title>
        <authorList>
            <person name="Liu L."/>
            <person name="Zhu W."/>
            <person name="Xia X."/>
            <person name="Xu B."/>
            <person name="Luo M."/>
            <person name="Wang G."/>
        </authorList>
    </citation>
    <scope>NUCLEOTIDE SEQUENCE [LARGE SCALE GENOMIC DNA]</scope>
    <source>
        <strain evidence="2 3">DF2</strain>
    </source>
</reference>
<proteinExistence type="predicted"/>
<gene>
    <name evidence="2" type="ORF">P608_12330</name>
</gene>
<keyword evidence="1" id="KW-1133">Transmembrane helix</keyword>
<keyword evidence="3" id="KW-1185">Reference proteome</keyword>
<dbReference type="AlphaFoldDB" id="A0A0E3C034"/>
<organism evidence="2 3">
    <name type="scientific">Comamonas thiooxydans</name>
    <dbReference type="NCBI Taxonomy" id="363952"/>
    <lineage>
        <taxon>Bacteria</taxon>
        <taxon>Pseudomonadati</taxon>
        <taxon>Pseudomonadota</taxon>
        <taxon>Betaproteobacteria</taxon>
        <taxon>Burkholderiales</taxon>
        <taxon>Comamonadaceae</taxon>
        <taxon>Comamonas</taxon>
    </lineage>
</organism>
<keyword evidence="1" id="KW-0812">Transmembrane</keyword>
<protein>
    <submittedName>
        <fullName evidence="2">ABC transporter</fullName>
    </submittedName>
</protein>
<dbReference type="Proteomes" id="UP000029549">
    <property type="component" value="Unassembled WGS sequence"/>
</dbReference>
<comment type="caution">
    <text evidence="2">The sequence shown here is derived from an EMBL/GenBank/DDBJ whole genome shotgun (WGS) entry which is preliminary data.</text>
</comment>
<evidence type="ECO:0000256" key="1">
    <source>
        <dbReference type="SAM" id="Phobius"/>
    </source>
</evidence>
<evidence type="ECO:0000313" key="3">
    <source>
        <dbReference type="Proteomes" id="UP000029549"/>
    </source>
</evidence>
<dbReference type="EMBL" id="AWTP01000111">
    <property type="protein sequence ID" value="KGH11380.1"/>
    <property type="molecule type" value="Genomic_DNA"/>
</dbReference>
<evidence type="ECO:0000313" key="2">
    <source>
        <dbReference type="EMBL" id="KGH11380.1"/>
    </source>
</evidence>
<sequence length="100" mass="11908">MQHQQLAPLFCQKQVFPLKWRIFQNLFMRNIFAFFLIFHNFIDLNFNLPRISAIFQRISNIQGKATKRHEKTLLPGDLQRFATSFFAVSGLWRMVCSTLK</sequence>
<keyword evidence="1" id="KW-0472">Membrane</keyword>